<feature type="transmembrane region" description="Helical" evidence="6">
    <location>
        <begin position="156"/>
        <end position="182"/>
    </location>
</feature>
<keyword evidence="3 6" id="KW-0812">Transmembrane</keyword>
<evidence type="ECO:0000256" key="4">
    <source>
        <dbReference type="ARBA" id="ARBA00022989"/>
    </source>
</evidence>
<dbReference type="EMBL" id="DXET01000291">
    <property type="protein sequence ID" value="HIX82838.1"/>
    <property type="molecule type" value="Genomic_DNA"/>
</dbReference>
<feature type="transmembrane region" description="Helical" evidence="6">
    <location>
        <begin position="284"/>
        <end position="305"/>
    </location>
</feature>
<feature type="transmembrane region" description="Helical" evidence="6">
    <location>
        <begin position="20"/>
        <end position="39"/>
    </location>
</feature>
<evidence type="ECO:0000256" key="3">
    <source>
        <dbReference type="ARBA" id="ARBA00022692"/>
    </source>
</evidence>
<evidence type="ECO:0000256" key="5">
    <source>
        <dbReference type="ARBA" id="ARBA00023136"/>
    </source>
</evidence>
<evidence type="ECO:0000256" key="6">
    <source>
        <dbReference type="SAM" id="Phobius"/>
    </source>
</evidence>
<dbReference type="PANTHER" id="PTHR46795">
    <property type="entry name" value="ABC TRANSPORTER PERMEASE-RELATED-RELATED"/>
    <property type="match status" value="1"/>
</dbReference>
<keyword evidence="2" id="KW-1003">Cell membrane</keyword>
<evidence type="ECO:0000259" key="7">
    <source>
        <dbReference type="Pfam" id="PF02687"/>
    </source>
</evidence>
<evidence type="ECO:0000313" key="9">
    <source>
        <dbReference type="Proteomes" id="UP000886724"/>
    </source>
</evidence>
<dbReference type="GO" id="GO:0005886">
    <property type="term" value="C:plasma membrane"/>
    <property type="evidence" value="ECO:0007669"/>
    <property type="project" value="UniProtKB-SubCell"/>
</dbReference>
<reference evidence="8" key="2">
    <citation type="submission" date="2021-04" db="EMBL/GenBank/DDBJ databases">
        <authorList>
            <person name="Gilroy R."/>
        </authorList>
    </citation>
    <scope>NUCLEOTIDE SEQUENCE</scope>
    <source>
        <strain evidence="8">ChiGjej1B1-14440</strain>
    </source>
</reference>
<feature type="transmembrane region" description="Helical" evidence="6">
    <location>
        <begin position="230"/>
        <end position="251"/>
    </location>
</feature>
<dbReference type="Proteomes" id="UP000886724">
    <property type="component" value="Unassembled WGS sequence"/>
</dbReference>
<comment type="caution">
    <text evidence="8">The sequence shown here is derived from an EMBL/GenBank/DDBJ whole genome shotgun (WGS) entry which is preliminary data.</text>
</comment>
<dbReference type="InterPro" id="IPR052536">
    <property type="entry name" value="ABC-4_Integral_Memb_Prot"/>
</dbReference>
<proteinExistence type="predicted"/>
<reference evidence="8" key="1">
    <citation type="journal article" date="2021" name="PeerJ">
        <title>Extensive microbial diversity within the chicken gut microbiome revealed by metagenomics and culture.</title>
        <authorList>
            <person name="Gilroy R."/>
            <person name="Ravi A."/>
            <person name="Getino M."/>
            <person name="Pursley I."/>
            <person name="Horton D.L."/>
            <person name="Alikhan N.F."/>
            <person name="Baker D."/>
            <person name="Gharbi K."/>
            <person name="Hall N."/>
            <person name="Watson M."/>
            <person name="Adriaenssens E.M."/>
            <person name="Foster-Nyarko E."/>
            <person name="Jarju S."/>
            <person name="Secka A."/>
            <person name="Antonio M."/>
            <person name="Oren A."/>
            <person name="Chaudhuri R.R."/>
            <person name="La Ragione R."/>
            <person name="Hildebrand F."/>
            <person name="Pallen M.J."/>
        </authorList>
    </citation>
    <scope>NUCLEOTIDE SEQUENCE</scope>
    <source>
        <strain evidence="8">ChiGjej1B1-14440</strain>
    </source>
</reference>
<feature type="transmembrane region" description="Helical" evidence="6">
    <location>
        <begin position="67"/>
        <end position="87"/>
    </location>
</feature>
<feature type="domain" description="ABC3 transporter permease C-terminal" evidence="7">
    <location>
        <begin position="66"/>
        <end position="182"/>
    </location>
</feature>
<accession>A0A9D1XNL6</accession>
<dbReference type="InterPro" id="IPR003838">
    <property type="entry name" value="ABC3_permease_C"/>
</dbReference>
<evidence type="ECO:0000313" key="8">
    <source>
        <dbReference type="EMBL" id="HIX82838.1"/>
    </source>
</evidence>
<dbReference type="Pfam" id="PF02687">
    <property type="entry name" value="FtsX"/>
    <property type="match status" value="1"/>
</dbReference>
<dbReference type="AlphaFoldDB" id="A0A9D1XNL6"/>
<keyword evidence="5 6" id="KW-0472">Membrane</keyword>
<feature type="transmembrane region" description="Helical" evidence="6">
    <location>
        <begin position="108"/>
        <end position="136"/>
    </location>
</feature>
<protein>
    <submittedName>
        <fullName evidence="8">FtsX-like permease family protein</fullName>
    </submittedName>
</protein>
<dbReference type="PANTHER" id="PTHR46795:SF3">
    <property type="entry name" value="ABC TRANSPORTER PERMEASE"/>
    <property type="match status" value="1"/>
</dbReference>
<organism evidence="8 9">
    <name type="scientific">Candidatus Erysipelatoclostridium merdavium</name>
    <dbReference type="NCBI Taxonomy" id="2838566"/>
    <lineage>
        <taxon>Bacteria</taxon>
        <taxon>Bacillati</taxon>
        <taxon>Bacillota</taxon>
        <taxon>Erysipelotrichia</taxon>
        <taxon>Erysipelotrichales</taxon>
        <taxon>Erysipelotrichales incertae sedis</taxon>
    </lineage>
</organism>
<evidence type="ECO:0000256" key="2">
    <source>
        <dbReference type="ARBA" id="ARBA00022475"/>
    </source>
</evidence>
<gene>
    <name evidence="8" type="ORF">H9980_12855</name>
</gene>
<name>A0A9D1XNL6_9FIRM</name>
<feature type="transmembrane region" description="Helical" evidence="6">
    <location>
        <begin position="311"/>
        <end position="331"/>
    </location>
</feature>
<keyword evidence="4 6" id="KW-1133">Transmembrane helix</keyword>
<feature type="transmembrane region" description="Helical" evidence="6">
    <location>
        <begin position="203"/>
        <end position="224"/>
    </location>
</feature>
<sequence length="369" mass="41740">MGNFKFAMKMLVKEYKNSLFYCLTLVFAIAVCFIFFNIINNDLLKDPGAVSGGVSWQQVKVPFSTSLSFMIICFCCFMIFFANNFFISRKTNEIAIMSLSGNSSIASTLYLIYQTFTLLIIATPLGIGIGVLVAPLSNYWMYQYLNVEASIYQISINTYIETIVVVAIVLLTLSVFASGYIYRNDIAYLLKQEKAMDYNSSGSSKIAPIFNVTLYVLGIVMIFMAEHSSMNYVAPIVVGIAGMVRLIKSFLPEFIKTFKDKYLLEKRYALIYFSNLAYSIRRSVLLFSLIAGSVTGMVVIIATYYNSPREYITAIIGYIVIVVLLITSIVYKYCMEAQTRANLFYNLWKIGYTRSELIKIVNREAMSLS</sequence>
<evidence type="ECO:0000256" key="1">
    <source>
        <dbReference type="ARBA" id="ARBA00004651"/>
    </source>
</evidence>
<comment type="subcellular location">
    <subcellularLocation>
        <location evidence="1">Cell membrane</location>
        <topology evidence="1">Multi-pass membrane protein</topology>
    </subcellularLocation>
</comment>